<evidence type="ECO:0000256" key="1">
    <source>
        <dbReference type="SAM" id="MobiDB-lite"/>
    </source>
</evidence>
<feature type="region of interest" description="Disordered" evidence="1">
    <location>
        <begin position="281"/>
        <end position="342"/>
    </location>
</feature>
<dbReference type="PANTHER" id="PTHR35046">
    <property type="entry name" value="ZINC KNUCKLE (CCHC-TYPE) FAMILY PROTEIN"/>
    <property type="match status" value="1"/>
</dbReference>
<dbReference type="KEGG" id="pda:120112862"/>
<dbReference type="AlphaFoldDB" id="A0A8B9AZ95"/>
<dbReference type="InterPro" id="IPR005162">
    <property type="entry name" value="Retrotrans_gag_dom"/>
</dbReference>
<dbReference type="GeneID" id="120112862"/>
<proteinExistence type="predicted"/>
<dbReference type="Pfam" id="PF03732">
    <property type="entry name" value="Retrotrans_gag"/>
    <property type="match status" value="1"/>
</dbReference>
<dbReference type="PANTHER" id="PTHR35046:SF9">
    <property type="entry name" value="RNA-DIRECTED DNA POLYMERASE"/>
    <property type="match status" value="1"/>
</dbReference>
<evidence type="ECO:0000313" key="3">
    <source>
        <dbReference type="Proteomes" id="UP000228380"/>
    </source>
</evidence>
<reference evidence="4" key="2">
    <citation type="submission" date="2025-08" db="UniProtKB">
        <authorList>
            <consortium name="RefSeq"/>
        </authorList>
    </citation>
    <scope>IDENTIFICATION</scope>
    <source>
        <tissue evidence="4">Young leaves</tissue>
    </source>
</reference>
<dbReference type="RefSeq" id="XP_038988759.1">
    <property type="nucleotide sequence ID" value="XM_039132831.1"/>
</dbReference>
<evidence type="ECO:0000259" key="2">
    <source>
        <dbReference type="Pfam" id="PF03732"/>
    </source>
</evidence>
<reference evidence="3" key="1">
    <citation type="journal article" date="2019" name="Nat. Commun.">
        <title>Genome-wide association mapping of date palm fruit traits.</title>
        <authorList>
            <person name="Hazzouri K.M."/>
            <person name="Gros-Balthazard M."/>
            <person name="Flowers J.M."/>
            <person name="Copetti D."/>
            <person name="Lemansour A."/>
            <person name="Lebrun M."/>
            <person name="Masmoudi K."/>
            <person name="Ferrand S."/>
            <person name="Dhar M.I."/>
            <person name="Fresquez Z.A."/>
            <person name="Rosas U."/>
            <person name="Zhang J."/>
            <person name="Talag J."/>
            <person name="Lee S."/>
            <person name="Kudrna D."/>
            <person name="Powell R.F."/>
            <person name="Leitch I.J."/>
            <person name="Krueger R.R."/>
            <person name="Wing R.A."/>
            <person name="Amiri K.M.A."/>
            <person name="Purugganan M.D."/>
        </authorList>
    </citation>
    <scope>NUCLEOTIDE SEQUENCE [LARGE SCALE GENOMIC DNA]</scope>
    <source>
        <strain evidence="3">cv. Khalas</strain>
    </source>
</reference>
<protein>
    <submittedName>
        <fullName evidence="4">Uncharacterized protein LOC120112862</fullName>
    </submittedName>
</protein>
<name>A0A8B9AZ95_PHODC</name>
<sequence length="364" mass="42308">MPTRSGREYLLTDSQTPLSTMDLRVLQDILEQLAALRADQDEFKREIHALVQHPRNPERSTPIAAYPELGLATPPVAFSYPPRNQLPPDHQRDLDERLLRTVRVDAPTFAGQLEPSVYLDWRATMDNYFEWYDMTDDRKVRFAKMKLIGQARWYWHNVEHMRETQRLPRITTWEDMKEKLNEKYLPFSYRQRLMDRWHKLAQGTSTVADYIARFEEFHMRCGVIEEETVTLSRFRAGLREEIQKELILREITTLGQAYQLAQDVDSFLQAPVVRRTDHRLMAPGARPNQNYLPQPRQLPNPSNQPGPSQAPIRTSPIPVQNSSNDKEKGILGPNPRSRSQTQCFRLSGAKSLAISHSNVMPRPI</sequence>
<accession>A0A8B9AZ95</accession>
<gene>
    <name evidence="4" type="primary">LOC120112862</name>
</gene>
<dbReference type="Proteomes" id="UP000228380">
    <property type="component" value="Chromosome 13"/>
</dbReference>
<feature type="domain" description="Retrotransposon gag" evidence="2">
    <location>
        <begin position="142"/>
        <end position="240"/>
    </location>
</feature>
<organism evidence="3 4">
    <name type="scientific">Phoenix dactylifera</name>
    <name type="common">Date palm</name>
    <dbReference type="NCBI Taxonomy" id="42345"/>
    <lineage>
        <taxon>Eukaryota</taxon>
        <taxon>Viridiplantae</taxon>
        <taxon>Streptophyta</taxon>
        <taxon>Embryophyta</taxon>
        <taxon>Tracheophyta</taxon>
        <taxon>Spermatophyta</taxon>
        <taxon>Magnoliopsida</taxon>
        <taxon>Liliopsida</taxon>
        <taxon>Arecaceae</taxon>
        <taxon>Coryphoideae</taxon>
        <taxon>Phoeniceae</taxon>
        <taxon>Phoenix</taxon>
    </lineage>
</organism>
<evidence type="ECO:0000313" key="4">
    <source>
        <dbReference type="RefSeq" id="XP_038988759.1"/>
    </source>
</evidence>
<keyword evidence="3" id="KW-1185">Reference proteome</keyword>
<dbReference type="OrthoDB" id="695705at2759"/>